<evidence type="ECO:0000259" key="1">
    <source>
        <dbReference type="Pfam" id="PF04954"/>
    </source>
</evidence>
<gene>
    <name evidence="3" type="ORF">J3491_08640</name>
</gene>
<dbReference type="InterPro" id="IPR007037">
    <property type="entry name" value="SIP_rossman_dom"/>
</dbReference>
<dbReference type="InterPro" id="IPR039374">
    <property type="entry name" value="SIP_fam"/>
</dbReference>
<dbReference type="Pfam" id="PF10615">
    <property type="entry name" value="DUF2470"/>
    <property type="match status" value="1"/>
</dbReference>
<dbReference type="PANTHER" id="PTHR30157:SF0">
    <property type="entry name" value="NADPH-DEPENDENT FERRIC-CHELATE REDUCTASE"/>
    <property type="match status" value="1"/>
</dbReference>
<dbReference type="InterPro" id="IPR019595">
    <property type="entry name" value="DUF2470"/>
</dbReference>
<dbReference type="InterPro" id="IPR039261">
    <property type="entry name" value="FNR_nucleotide-bd"/>
</dbReference>
<feature type="domain" description="SIP-like Rossmann fold" evidence="1">
    <location>
        <begin position="267"/>
        <end position="406"/>
    </location>
</feature>
<dbReference type="InterPro" id="IPR037119">
    <property type="entry name" value="Haem_oxidase_HugZ-like_sf"/>
</dbReference>
<evidence type="ECO:0000313" key="4">
    <source>
        <dbReference type="Proteomes" id="UP000664161"/>
    </source>
</evidence>
<feature type="domain" description="DUF2470" evidence="2">
    <location>
        <begin position="29"/>
        <end position="114"/>
    </location>
</feature>
<dbReference type="Proteomes" id="UP000664161">
    <property type="component" value="Unassembled WGS sequence"/>
</dbReference>
<sequence length="407" mass="45731">MTPASSFVTTPDLDDQAQLYTDLNDPEIAGIIAHINEEHIDELLGFVRAFSPLSAAELEHTEAQLTAIYAEGICLQAKPLATRPIDSKDNHWQPQSFFIGFAAPLTQVDELQEQYILLRQRADKKLGKKTIKLTRQVFVVERRYKVSENMLRLELSMDSQNHRHDSSSPDTVPTNEAGYAYLFDLAHNARTASSSQPSKNTTQPARAQVYYTLRKAWRSADGVRAWVDVFLHGDTSGGNWAMALQAGDTVVTKREFPEKVAHLHTGQTLLIVDETSMPTAARLLELWDNPTPPLIICVTQNAADQEYFDDITPSIDAKDSSKNSARRHIDRHFTVLPMIMNPASVGQNVAPQIDRQLADYLAKQPLQIDKVWGALEAKTAKALRPLLQKRLGLERSDVVVKVYWRHE</sequence>
<keyword evidence="4" id="KW-1185">Reference proteome</keyword>
<dbReference type="Pfam" id="PF04954">
    <property type="entry name" value="SIP"/>
    <property type="match status" value="1"/>
</dbReference>
<evidence type="ECO:0000259" key="2">
    <source>
        <dbReference type="Pfam" id="PF10615"/>
    </source>
</evidence>
<dbReference type="PANTHER" id="PTHR30157">
    <property type="entry name" value="FERRIC REDUCTASE, NADPH-DEPENDENT"/>
    <property type="match status" value="1"/>
</dbReference>
<comment type="caution">
    <text evidence="3">The sequence shown here is derived from an EMBL/GenBank/DDBJ whole genome shotgun (WGS) entry which is preliminary data.</text>
</comment>
<protein>
    <submittedName>
        <fullName evidence="3">SIP domain-containing protein</fullName>
    </submittedName>
</protein>
<dbReference type="Gene3D" id="3.40.50.80">
    <property type="entry name" value="Nucleotide-binding domain of ferredoxin-NADP reductase (FNR) module"/>
    <property type="match status" value="1"/>
</dbReference>
<accession>A0AAW4IPM1</accession>
<organism evidence="3 4">
    <name type="scientific">Psychrobacter halodurans</name>
    <dbReference type="NCBI Taxonomy" id="2818439"/>
    <lineage>
        <taxon>Bacteria</taxon>
        <taxon>Pseudomonadati</taxon>
        <taxon>Pseudomonadota</taxon>
        <taxon>Gammaproteobacteria</taxon>
        <taxon>Moraxellales</taxon>
        <taxon>Moraxellaceae</taxon>
        <taxon>Psychrobacter</taxon>
    </lineage>
</organism>
<dbReference type="Gene3D" id="3.20.180.10">
    <property type="entry name" value="PNP-oxidase-like"/>
    <property type="match status" value="1"/>
</dbReference>
<evidence type="ECO:0000313" key="3">
    <source>
        <dbReference type="EMBL" id="MBO1517399.1"/>
    </source>
</evidence>
<name>A0AAW4IPM1_9GAMM</name>
<dbReference type="EMBL" id="JAGBKN010000017">
    <property type="protein sequence ID" value="MBO1517399.1"/>
    <property type="molecule type" value="Genomic_DNA"/>
</dbReference>
<dbReference type="AlphaFoldDB" id="A0AAW4IPM1"/>
<reference evidence="3 4" key="1">
    <citation type="submission" date="2021-03" db="EMBL/GenBank/DDBJ databases">
        <authorList>
            <person name="Shang D.-D."/>
            <person name="Du Z.-J."/>
            <person name="Chen G.-J."/>
        </authorList>
    </citation>
    <scope>NUCLEOTIDE SEQUENCE [LARGE SCALE GENOMIC DNA]</scope>
    <source>
        <strain evidence="3 4">F2608</strain>
    </source>
</reference>
<proteinExistence type="predicted"/>
<dbReference type="Gene3D" id="2.40.30.10">
    <property type="entry name" value="Translation factors"/>
    <property type="match status" value="1"/>
</dbReference>